<dbReference type="InterPro" id="IPR008754">
    <property type="entry name" value="Peptidase_M43"/>
</dbReference>
<comment type="similarity">
    <text evidence="1">Belongs to the peptidase M43B family.</text>
</comment>
<keyword evidence="2" id="KW-0645">Protease</keyword>
<feature type="chain" id="PRO_5046086206" evidence="9">
    <location>
        <begin position="20"/>
        <end position="703"/>
    </location>
</feature>
<dbReference type="Pfam" id="PF05572">
    <property type="entry name" value="Peptidase_M43"/>
    <property type="match status" value="1"/>
</dbReference>
<keyword evidence="7 12" id="KW-0482">Metalloprotease</keyword>
<sequence length="703" mass="76608">MLQKLLAIILLLGAGTTTAWSQSRSCGTMEHVQRLEKNRPNLRQQLKQQARMASFTGTKRLSGNTPLADVITIPVVVHVVYNEQTQNISDAQIASQIEVLNKDFRRLNTDAGKTPAMFKGVAADTEIEFVLAKRTPDGETTTGITRTQTSVTDFAVDDKMKFSSSGGKDAWNTEKYLNIWVVHFAAFEDVLGYGQFPNSGSPLTDGVVVDYRYFGTTGTATAPFNKGRTTTHEVGHWLNLFHIWGDEDCGDDAVADTPTQETENVGCPSTFPLPSCDNVSDMYMNYMDYTDDGCMNLFTAGQKAVMRSALINLRPGLLTSKGAMEVEVPVLDAALIGVTAPAKVLCQNSFAPAIVLRNRGSQTLSNVQLQYRLDNGTPQTYTWTGTLPSYQNVTVTLPVQTAGAGQRVLSVAIVSRNNSASDANAGNDQINYAFQVHGRTLPLNESFESAAFPPAGWELLNPDATVTWANTTKAAKSGSASVFMDNYNYESAGQVDELVLPPLDLTSRTSPILSFHLAYALYSPNGYSDTLEVLVSTDCGATYQRVYRKFDASLSTTTPAYTDVQFVPKAGQWRLEAVDLSAFTAATTAIIKFRHITDYENNLYLDDIKVDGGPLGIAEDLAKQAVKVSPNPTSGVVQVESPEALITEVQVLNAIGKVVQAESYGQSKKRSLQLELHNHPNGVYLVRLLTDKGTVVRRIVLVR</sequence>
<keyword evidence="4 9" id="KW-0732">Signal</keyword>
<feature type="domain" description="Peptidase M43 pregnancy-associated plasma-A" evidence="10">
    <location>
        <begin position="168"/>
        <end position="310"/>
    </location>
</feature>
<evidence type="ECO:0000256" key="3">
    <source>
        <dbReference type="ARBA" id="ARBA00022723"/>
    </source>
</evidence>
<keyword evidence="5" id="KW-0378">Hydrolase</keyword>
<dbReference type="GO" id="GO:0008237">
    <property type="term" value="F:metallopeptidase activity"/>
    <property type="evidence" value="ECO:0007669"/>
    <property type="project" value="UniProtKB-KW"/>
</dbReference>
<dbReference type="NCBIfam" id="NF038128">
    <property type="entry name" value="choice_anch_J"/>
    <property type="match status" value="1"/>
</dbReference>
<dbReference type="SUPFAM" id="SSF49899">
    <property type="entry name" value="Concanavalin A-like lectins/glucanases"/>
    <property type="match status" value="1"/>
</dbReference>
<feature type="signal peptide" evidence="9">
    <location>
        <begin position="1"/>
        <end position="19"/>
    </location>
</feature>
<evidence type="ECO:0000256" key="2">
    <source>
        <dbReference type="ARBA" id="ARBA00022670"/>
    </source>
</evidence>
<name>A0ABW2DHD6_9BACT</name>
<dbReference type="InterPro" id="IPR024079">
    <property type="entry name" value="MetalloPept_cat_dom_sf"/>
</dbReference>
<dbReference type="RefSeq" id="WP_161486767.1">
    <property type="nucleotide sequence ID" value="NZ_JBHSYQ010000001.1"/>
</dbReference>
<evidence type="ECO:0000256" key="1">
    <source>
        <dbReference type="ARBA" id="ARBA00008721"/>
    </source>
</evidence>
<dbReference type="NCBIfam" id="TIGR04183">
    <property type="entry name" value="Por_Secre_tail"/>
    <property type="match status" value="1"/>
</dbReference>
<keyword evidence="8" id="KW-1015">Disulfide bond</keyword>
<dbReference type="InterPro" id="IPR026444">
    <property type="entry name" value="Secre_tail"/>
</dbReference>
<accession>A0ABW2DHD6</accession>
<gene>
    <name evidence="12" type="ORF">ACFQHR_00045</name>
</gene>
<dbReference type="PANTHER" id="PTHR47466:SF1">
    <property type="entry name" value="METALLOPROTEASE MEP1 (AFU_ORTHOLOGUE AFUA_1G07730)-RELATED"/>
    <property type="match status" value="1"/>
</dbReference>
<dbReference type="InterPro" id="IPR013783">
    <property type="entry name" value="Ig-like_fold"/>
</dbReference>
<comment type="caution">
    <text evidence="12">The sequence shown here is derived from an EMBL/GenBank/DDBJ whole genome shotgun (WGS) entry which is preliminary data.</text>
</comment>
<evidence type="ECO:0000256" key="8">
    <source>
        <dbReference type="ARBA" id="ARBA00023157"/>
    </source>
</evidence>
<keyword evidence="6" id="KW-0862">Zinc</keyword>
<evidence type="ECO:0000313" key="13">
    <source>
        <dbReference type="Proteomes" id="UP001596405"/>
    </source>
</evidence>
<dbReference type="EMBL" id="JBHSYQ010000001">
    <property type="protein sequence ID" value="MFC6995988.1"/>
    <property type="molecule type" value="Genomic_DNA"/>
</dbReference>
<dbReference type="SUPFAM" id="SSF55486">
    <property type="entry name" value="Metalloproteases ('zincins'), catalytic domain"/>
    <property type="match status" value="1"/>
</dbReference>
<evidence type="ECO:0000256" key="6">
    <source>
        <dbReference type="ARBA" id="ARBA00022833"/>
    </source>
</evidence>
<dbReference type="CDD" id="cd04275">
    <property type="entry name" value="ZnMc_pappalysin_like"/>
    <property type="match status" value="1"/>
</dbReference>
<proteinExistence type="inferred from homology"/>
<evidence type="ECO:0000313" key="12">
    <source>
        <dbReference type="EMBL" id="MFC6995988.1"/>
    </source>
</evidence>
<protein>
    <submittedName>
        <fullName evidence="12">M43 family zinc metalloprotease</fullName>
    </submittedName>
</protein>
<reference evidence="13" key="1">
    <citation type="journal article" date="2019" name="Int. J. Syst. Evol. Microbiol.">
        <title>The Global Catalogue of Microorganisms (GCM) 10K type strain sequencing project: providing services to taxonomists for standard genome sequencing and annotation.</title>
        <authorList>
            <consortium name="The Broad Institute Genomics Platform"/>
            <consortium name="The Broad Institute Genome Sequencing Center for Infectious Disease"/>
            <person name="Wu L."/>
            <person name="Ma J."/>
        </authorList>
    </citation>
    <scope>NUCLEOTIDE SEQUENCE [LARGE SCALE GENOMIC DNA]</scope>
    <source>
        <strain evidence="13">CGMCC 4.7393</strain>
    </source>
</reference>
<dbReference type="PANTHER" id="PTHR47466">
    <property type="match status" value="1"/>
</dbReference>
<dbReference type="Proteomes" id="UP001596405">
    <property type="component" value="Unassembled WGS sequence"/>
</dbReference>
<evidence type="ECO:0000256" key="5">
    <source>
        <dbReference type="ARBA" id="ARBA00022801"/>
    </source>
</evidence>
<keyword evidence="13" id="KW-1185">Reference proteome</keyword>
<evidence type="ECO:0000256" key="7">
    <source>
        <dbReference type="ARBA" id="ARBA00023049"/>
    </source>
</evidence>
<evidence type="ECO:0000259" key="10">
    <source>
        <dbReference type="Pfam" id="PF05572"/>
    </source>
</evidence>
<organism evidence="12 13">
    <name type="scientific">Rufibacter roseus</name>
    <dbReference type="NCBI Taxonomy" id="1567108"/>
    <lineage>
        <taxon>Bacteria</taxon>
        <taxon>Pseudomonadati</taxon>
        <taxon>Bacteroidota</taxon>
        <taxon>Cytophagia</taxon>
        <taxon>Cytophagales</taxon>
        <taxon>Hymenobacteraceae</taxon>
        <taxon>Rufibacter</taxon>
    </lineage>
</organism>
<feature type="domain" description="Secretion system C-terminal sorting" evidence="11">
    <location>
        <begin position="629"/>
        <end position="700"/>
    </location>
</feature>
<evidence type="ECO:0000256" key="9">
    <source>
        <dbReference type="SAM" id="SignalP"/>
    </source>
</evidence>
<evidence type="ECO:0000259" key="11">
    <source>
        <dbReference type="Pfam" id="PF18962"/>
    </source>
</evidence>
<dbReference type="Gene3D" id="2.60.120.200">
    <property type="match status" value="1"/>
</dbReference>
<keyword evidence="3" id="KW-0479">Metal-binding</keyword>
<dbReference type="InterPro" id="IPR013320">
    <property type="entry name" value="ConA-like_dom_sf"/>
</dbReference>
<dbReference type="Gene3D" id="3.40.390.10">
    <property type="entry name" value="Collagenase (Catalytic Domain)"/>
    <property type="match status" value="1"/>
</dbReference>
<dbReference type="Gene3D" id="2.60.40.10">
    <property type="entry name" value="Immunoglobulins"/>
    <property type="match status" value="1"/>
</dbReference>
<dbReference type="Pfam" id="PF18962">
    <property type="entry name" value="Por_Secre_tail"/>
    <property type="match status" value="1"/>
</dbReference>
<evidence type="ECO:0000256" key="4">
    <source>
        <dbReference type="ARBA" id="ARBA00022729"/>
    </source>
</evidence>